<evidence type="ECO:0000313" key="2">
    <source>
        <dbReference type="Proteomes" id="UP000619293"/>
    </source>
</evidence>
<dbReference type="RefSeq" id="WP_191838224.1">
    <property type="nucleotide sequence ID" value="NZ_BAAALB010000003.1"/>
</dbReference>
<name>A0A8J3JXC7_9ACTN</name>
<comment type="caution">
    <text evidence="1">The sequence shown here is derived from an EMBL/GenBank/DDBJ whole genome shotgun (WGS) entry which is preliminary data.</text>
</comment>
<accession>A0A8J3JXC7</accession>
<evidence type="ECO:0000313" key="1">
    <source>
        <dbReference type="EMBL" id="GIF88861.1"/>
    </source>
</evidence>
<keyword evidence="2" id="KW-1185">Reference proteome</keyword>
<gene>
    <name evidence="1" type="ORF">Cch02nite_23050</name>
</gene>
<reference evidence="1 2" key="1">
    <citation type="submission" date="2021-01" db="EMBL/GenBank/DDBJ databases">
        <title>Whole genome shotgun sequence of Catellatospora chokoriensis NBRC 107358.</title>
        <authorList>
            <person name="Komaki H."/>
            <person name="Tamura T."/>
        </authorList>
    </citation>
    <scope>NUCLEOTIDE SEQUENCE [LARGE SCALE GENOMIC DNA]</scope>
    <source>
        <strain evidence="1 2">NBRC 107358</strain>
    </source>
</reference>
<dbReference type="EMBL" id="BONG01000011">
    <property type="protein sequence ID" value="GIF88861.1"/>
    <property type="molecule type" value="Genomic_DNA"/>
</dbReference>
<dbReference type="Proteomes" id="UP000619293">
    <property type="component" value="Unassembled WGS sequence"/>
</dbReference>
<dbReference type="AlphaFoldDB" id="A0A8J3JXC7"/>
<organism evidence="1 2">
    <name type="scientific">Catellatospora chokoriensis</name>
    <dbReference type="NCBI Taxonomy" id="310353"/>
    <lineage>
        <taxon>Bacteria</taxon>
        <taxon>Bacillati</taxon>
        <taxon>Actinomycetota</taxon>
        <taxon>Actinomycetes</taxon>
        <taxon>Micromonosporales</taxon>
        <taxon>Micromonosporaceae</taxon>
        <taxon>Catellatospora</taxon>
    </lineage>
</organism>
<sequence>MSSETPELVAHNRMINVRTVLENRADLRAYPHRHLAIVSQLMPSGQGVTQLLAAVEILDRFGWDLVNVSELTGRQVCAFMRRR</sequence>
<proteinExistence type="predicted"/>
<protein>
    <submittedName>
        <fullName evidence="1">Uncharacterized protein</fullName>
    </submittedName>
</protein>